<name>A0A151WYK5_9HYME</name>
<evidence type="ECO:0000256" key="6">
    <source>
        <dbReference type="ARBA" id="ARBA00023242"/>
    </source>
</evidence>
<dbReference type="PANTHER" id="PTHR13100">
    <property type="entry name" value="CELL GROWTH-REGULATING NUCLEOLAR PROTEIN LYAR"/>
    <property type="match status" value="1"/>
</dbReference>
<dbReference type="InterPro" id="IPR039999">
    <property type="entry name" value="LYAR"/>
</dbReference>
<evidence type="ECO:0000256" key="3">
    <source>
        <dbReference type="ARBA" id="ARBA00022737"/>
    </source>
</evidence>
<evidence type="ECO:0000256" key="4">
    <source>
        <dbReference type="ARBA" id="ARBA00022771"/>
    </source>
</evidence>
<dbReference type="FunFam" id="3.30.1490.490:FF:000001">
    <property type="entry name" value="cell growth-regulating nucleolar protein-like"/>
    <property type="match status" value="1"/>
</dbReference>
<dbReference type="AlphaFoldDB" id="A0A151WYK5"/>
<keyword evidence="3" id="KW-0677">Repeat</keyword>
<dbReference type="OrthoDB" id="21474at2759"/>
<dbReference type="InterPro" id="IPR058719">
    <property type="entry name" value="WHD_LYAR"/>
</dbReference>
<sequence>MVVFTCNHCGDSLKKPKVAVHYQQICRNSPFVTCVDCLKDFRGDEYVAHTKCITEAERYGAKDYVPKPSTNKGERKQQEWINVVNDLLNGTVELSNIERNFLNTLSKYENIPRKKAKFLNFVSNAIGNRINATVVESVWSKMENAHKKSHQVATKTPEKDLIQNRENKNKMTCIQNMDSNNSFDNQNLAENQNNENICKENNSVSHQNESDEACGITNGHLHKRQSKSKKRKLESIGIQSEEDQTVAKISKQSSSDNRSDVATFRWKKAILYVLQAKDEIPLKKLQTKVMKKYICCVFNLNDTFKLTEYEKAVAKFSKTVEKLQKLSVICMSETSKVKLL</sequence>
<evidence type="ECO:0000313" key="10">
    <source>
        <dbReference type="EMBL" id="KYQ52781.1"/>
    </source>
</evidence>
<keyword evidence="11" id="KW-1185">Reference proteome</keyword>
<dbReference type="KEGG" id="mzt:108724887"/>
<dbReference type="InterPro" id="IPR036236">
    <property type="entry name" value="Znf_C2H2_sf"/>
</dbReference>
<comment type="subcellular location">
    <subcellularLocation>
        <location evidence="1">Nucleus</location>
    </subcellularLocation>
</comment>
<reference evidence="10 11" key="1">
    <citation type="submission" date="2015-09" db="EMBL/GenBank/DDBJ databases">
        <title>Trachymyrmex zeteki WGS genome.</title>
        <authorList>
            <person name="Nygaard S."/>
            <person name="Hu H."/>
            <person name="Boomsma J."/>
            <person name="Zhang G."/>
        </authorList>
    </citation>
    <scope>NUCLEOTIDE SEQUENCE [LARGE SCALE GENOMIC DNA]</scope>
    <source>
        <strain evidence="10">Tzet28-1</strain>
        <tissue evidence="10">Whole body</tissue>
    </source>
</reference>
<evidence type="ECO:0000256" key="2">
    <source>
        <dbReference type="ARBA" id="ARBA00022723"/>
    </source>
</evidence>
<evidence type="ECO:0000259" key="9">
    <source>
        <dbReference type="Pfam" id="PF25879"/>
    </source>
</evidence>
<dbReference type="GO" id="GO:0006364">
    <property type="term" value="P:rRNA processing"/>
    <property type="evidence" value="ECO:0007669"/>
    <property type="project" value="TreeGrafter"/>
</dbReference>
<dbReference type="STRING" id="64791.A0A151WYK5"/>
<proteinExistence type="predicted"/>
<dbReference type="GO" id="GO:0005730">
    <property type="term" value="C:nucleolus"/>
    <property type="evidence" value="ECO:0007669"/>
    <property type="project" value="TreeGrafter"/>
</dbReference>
<dbReference type="Gene3D" id="3.30.1490.490">
    <property type="match status" value="1"/>
</dbReference>
<evidence type="ECO:0000256" key="5">
    <source>
        <dbReference type="ARBA" id="ARBA00022833"/>
    </source>
</evidence>
<dbReference type="EMBL" id="KQ982652">
    <property type="protein sequence ID" value="KYQ52781.1"/>
    <property type="molecule type" value="Genomic_DNA"/>
</dbReference>
<dbReference type="InterPro" id="IPR014898">
    <property type="entry name" value="Znf_C2H2_LYAR"/>
</dbReference>
<feature type="domain" description="Cell growth-regulating nucleolar protein-like winged helix" evidence="9">
    <location>
        <begin position="263"/>
        <end position="328"/>
    </location>
</feature>
<dbReference type="SUPFAM" id="SSF57667">
    <property type="entry name" value="beta-beta-alpha zinc fingers"/>
    <property type="match status" value="2"/>
</dbReference>
<keyword evidence="6" id="KW-0539">Nucleus</keyword>
<feature type="domain" description="Zinc finger C2H2 LYAR-type" evidence="8">
    <location>
        <begin position="32"/>
        <end position="59"/>
    </location>
</feature>
<dbReference type="GO" id="GO:0003677">
    <property type="term" value="F:DNA binding"/>
    <property type="evidence" value="ECO:0007669"/>
    <property type="project" value="InterPro"/>
</dbReference>
<dbReference type="PANTHER" id="PTHR13100:SF10">
    <property type="entry name" value="CELL GROWTH-REGULATING NUCLEOLAR PROTEIN"/>
    <property type="match status" value="1"/>
</dbReference>
<dbReference type="Pfam" id="PF08790">
    <property type="entry name" value="zf-LYAR"/>
    <property type="match status" value="1"/>
</dbReference>
<dbReference type="GO" id="GO:0000122">
    <property type="term" value="P:negative regulation of transcription by RNA polymerase II"/>
    <property type="evidence" value="ECO:0007669"/>
    <property type="project" value="TreeGrafter"/>
</dbReference>
<evidence type="ECO:0000259" key="8">
    <source>
        <dbReference type="Pfam" id="PF08790"/>
    </source>
</evidence>
<keyword evidence="5" id="KW-0862">Zinc</keyword>
<keyword evidence="2" id="KW-0479">Metal-binding</keyword>
<evidence type="ECO:0000313" key="11">
    <source>
        <dbReference type="Proteomes" id="UP000075809"/>
    </source>
</evidence>
<dbReference type="PROSITE" id="PS51804">
    <property type="entry name" value="ZF_C2HC_LYAR"/>
    <property type="match status" value="2"/>
</dbReference>
<accession>A0A151WYK5</accession>
<evidence type="ECO:0000256" key="7">
    <source>
        <dbReference type="PROSITE-ProRule" id="PRU01145"/>
    </source>
</evidence>
<evidence type="ECO:0000256" key="1">
    <source>
        <dbReference type="ARBA" id="ARBA00004123"/>
    </source>
</evidence>
<gene>
    <name evidence="10" type="ORF">ALC60_08070</name>
</gene>
<protein>
    <submittedName>
        <fullName evidence="10">Cell growth-regulating nucleolar protein</fullName>
    </submittedName>
</protein>
<dbReference type="Proteomes" id="UP000075809">
    <property type="component" value="Unassembled WGS sequence"/>
</dbReference>
<dbReference type="Pfam" id="PF25879">
    <property type="entry name" value="WHD_LYAR"/>
    <property type="match status" value="1"/>
</dbReference>
<organism evidence="10 11">
    <name type="scientific">Mycetomoellerius zeteki</name>
    <dbReference type="NCBI Taxonomy" id="64791"/>
    <lineage>
        <taxon>Eukaryota</taxon>
        <taxon>Metazoa</taxon>
        <taxon>Ecdysozoa</taxon>
        <taxon>Arthropoda</taxon>
        <taxon>Hexapoda</taxon>
        <taxon>Insecta</taxon>
        <taxon>Pterygota</taxon>
        <taxon>Neoptera</taxon>
        <taxon>Endopterygota</taxon>
        <taxon>Hymenoptera</taxon>
        <taxon>Apocrita</taxon>
        <taxon>Aculeata</taxon>
        <taxon>Formicoidea</taxon>
        <taxon>Formicidae</taxon>
        <taxon>Myrmicinae</taxon>
        <taxon>Mycetomoellerius</taxon>
    </lineage>
</organism>
<keyword evidence="4 7" id="KW-0863">Zinc-finger</keyword>
<dbReference type="GO" id="GO:0008270">
    <property type="term" value="F:zinc ion binding"/>
    <property type="evidence" value="ECO:0007669"/>
    <property type="project" value="UniProtKB-KW"/>
</dbReference>